<comment type="caution">
    <text evidence="8">The sequence shown here is derived from an EMBL/GenBank/DDBJ whole genome shotgun (WGS) entry which is preliminary data.</text>
</comment>
<keyword evidence="4" id="KW-0274">FAD</keyword>
<comment type="cofactor">
    <cofactor evidence="1">
        <name>FAD</name>
        <dbReference type="ChEBI" id="CHEBI:57692"/>
    </cofactor>
</comment>
<accession>A0ABX1IXJ0</accession>
<dbReference type="InterPro" id="IPR013786">
    <property type="entry name" value="AcylCoA_DH/ox_N"/>
</dbReference>
<dbReference type="InterPro" id="IPR009100">
    <property type="entry name" value="AcylCoA_DH/oxidase_NM_dom_sf"/>
</dbReference>
<keyword evidence="5" id="KW-0560">Oxidoreductase</keyword>
<dbReference type="PANTHER" id="PTHR43884:SF20">
    <property type="entry name" value="ACYL-COA DEHYDROGENASE FADE28"/>
    <property type="match status" value="1"/>
</dbReference>
<organism evidence="8 9">
    <name type="scientific">Amycolatopsis acididurans</name>
    <dbReference type="NCBI Taxonomy" id="2724524"/>
    <lineage>
        <taxon>Bacteria</taxon>
        <taxon>Bacillati</taxon>
        <taxon>Actinomycetota</taxon>
        <taxon>Actinomycetes</taxon>
        <taxon>Pseudonocardiales</taxon>
        <taxon>Pseudonocardiaceae</taxon>
        <taxon>Amycolatopsis</taxon>
    </lineage>
</organism>
<dbReference type="Pfam" id="PF00441">
    <property type="entry name" value="Acyl-CoA_dh_1"/>
    <property type="match status" value="1"/>
</dbReference>
<keyword evidence="9" id="KW-1185">Reference proteome</keyword>
<dbReference type="SUPFAM" id="SSF47203">
    <property type="entry name" value="Acyl-CoA dehydrogenase C-terminal domain-like"/>
    <property type="match status" value="1"/>
</dbReference>
<name>A0ABX1IXJ0_9PSEU</name>
<dbReference type="Gene3D" id="1.20.140.10">
    <property type="entry name" value="Butyryl-CoA Dehydrogenase, subunit A, domain 3"/>
    <property type="match status" value="1"/>
</dbReference>
<dbReference type="InterPro" id="IPR036250">
    <property type="entry name" value="AcylCo_DH-like_C"/>
</dbReference>
<feature type="domain" description="Acyl-CoA dehydrogenase/oxidase N-terminal" evidence="7">
    <location>
        <begin position="27"/>
        <end position="136"/>
    </location>
</feature>
<dbReference type="EMBL" id="JAAXLS010000002">
    <property type="protein sequence ID" value="NKQ52218.1"/>
    <property type="molecule type" value="Genomic_DNA"/>
</dbReference>
<dbReference type="Gene3D" id="1.10.540.10">
    <property type="entry name" value="Acyl-CoA dehydrogenase/oxidase, N-terminal domain"/>
    <property type="match status" value="1"/>
</dbReference>
<dbReference type="InterPro" id="IPR009075">
    <property type="entry name" value="AcylCo_DH/oxidase_C"/>
</dbReference>
<evidence type="ECO:0000256" key="5">
    <source>
        <dbReference type="ARBA" id="ARBA00023002"/>
    </source>
</evidence>
<evidence type="ECO:0000259" key="6">
    <source>
        <dbReference type="Pfam" id="PF00441"/>
    </source>
</evidence>
<evidence type="ECO:0000256" key="3">
    <source>
        <dbReference type="ARBA" id="ARBA00022630"/>
    </source>
</evidence>
<dbReference type="Pfam" id="PF02771">
    <property type="entry name" value="Acyl-CoA_dh_N"/>
    <property type="match status" value="1"/>
</dbReference>
<reference evidence="8 9" key="1">
    <citation type="submission" date="2020-04" db="EMBL/GenBank/DDBJ databases">
        <title>Novel species.</title>
        <authorList>
            <person name="Teo W.F.A."/>
            <person name="Lipun K."/>
            <person name="Srisuk N."/>
            <person name="Duangmal K."/>
        </authorList>
    </citation>
    <scope>NUCLEOTIDE SEQUENCE [LARGE SCALE GENOMIC DNA]</scope>
    <source>
        <strain evidence="8 9">K13G38</strain>
    </source>
</reference>
<evidence type="ECO:0000259" key="7">
    <source>
        <dbReference type="Pfam" id="PF02771"/>
    </source>
</evidence>
<feature type="domain" description="Acyl-CoA dehydrogenase/oxidase C-terminal" evidence="6">
    <location>
        <begin position="242"/>
        <end position="363"/>
    </location>
</feature>
<evidence type="ECO:0000313" key="9">
    <source>
        <dbReference type="Proteomes" id="UP000715441"/>
    </source>
</evidence>
<dbReference type="SUPFAM" id="SSF56645">
    <property type="entry name" value="Acyl-CoA dehydrogenase NM domain-like"/>
    <property type="match status" value="1"/>
</dbReference>
<evidence type="ECO:0000313" key="8">
    <source>
        <dbReference type="EMBL" id="NKQ52218.1"/>
    </source>
</evidence>
<protein>
    <submittedName>
        <fullName evidence="8">Acyl-CoA dehydrogenase</fullName>
    </submittedName>
</protein>
<evidence type="ECO:0000256" key="2">
    <source>
        <dbReference type="ARBA" id="ARBA00009347"/>
    </source>
</evidence>
<comment type="similarity">
    <text evidence="2">Belongs to the acyl-CoA dehydrogenase family.</text>
</comment>
<keyword evidence="3" id="KW-0285">Flavoprotein</keyword>
<dbReference type="PANTHER" id="PTHR43884">
    <property type="entry name" value="ACYL-COA DEHYDROGENASE"/>
    <property type="match status" value="1"/>
</dbReference>
<evidence type="ECO:0000256" key="4">
    <source>
        <dbReference type="ARBA" id="ARBA00022827"/>
    </source>
</evidence>
<dbReference type="Proteomes" id="UP000715441">
    <property type="component" value="Unassembled WGS sequence"/>
</dbReference>
<evidence type="ECO:0000256" key="1">
    <source>
        <dbReference type="ARBA" id="ARBA00001974"/>
    </source>
</evidence>
<dbReference type="InterPro" id="IPR037069">
    <property type="entry name" value="AcylCoA_DH/ox_N_sf"/>
</dbReference>
<sequence>MGHRGVPPRSRARLSCGGTVNVDPTETEEARALRESVRALLAKRSDVRAAMESPLGYDDKLWSTLCEQIGVAALAVPDEYGGVGASLAELCVVQEELGRTLTPAPMLGSAVLAAQALLATGNDEACARLLPGIAAGTSIATLAWTGADGRWSPAHVAFTASNSTVDGIAHYVLDAGNADVVLALAGTSDGIGLYEVTGAHRSLAPAMDPTRRFGVVECAGAPATRLDKGGFPLARVRDVAVIALAAEQYGAASRALELTVDYTKQRHQFGRPIGSFQALKHRMADVFVHVESARSALYAAIVAALGDAPSLPDDAATARVVCTEALEHAAAEMIQLHGGIAITWEHDAHLYFKRAHGTAQLFGPAAAYLG</sequence>
<gene>
    <name evidence="8" type="ORF">HFP15_04925</name>
</gene>
<proteinExistence type="inferred from homology"/>